<dbReference type="InterPro" id="IPR050493">
    <property type="entry name" value="FAD-dep_Monooxygenase_BioMet"/>
</dbReference>
<comment type="caution">
    <text evidence="5">The sequence shown here is derived from an EMBL/GenBank/DDBJ whole genome shotgun (WGS) entry which is preliminary data.</text>
</comment>
<evidence type="ECO:0000259" key="4">
    <source>
        <dbReference type="Pfam" id="PF01494"/>
    </source>
</evidence>
<dbReference type="PRINTS" id="PR00420">
    <property type="entry name" value="RNGMNOXGNASE"/>
</dbReference>
<keyword evidence="2 5" id="KW-0503">Monooxygenase</keyword>
<evidence type="ECO:0000256" key="2">
    <source>
        <dbReference type="ARBA" id="ARBA00023033"/>
    </source>
</evidence>
<evidence type="ECO:0000256" key="1">
    <source>
        <dbReference type="ARBA" id="ARBA00023002"/>
    </source>
</evidence>
<dbReference type="GO" id="GO:0004497">
    <property type="term" value="F:monooxygenase activity"/>
    <property type="evidence" value="ECO:0007669"/>
    <property type="project" value="UniProtKB-KW"/>
</dbReference>
<dbReference type="RefSeq" id="WP_211041634.1">
    <property type="nucleotide sequence ID" value="NZ_JAELVF020000001.1"/>
</dbReference>
<protein>
    <submittedName>
        <fullName evidence="5">FAD-dependent monooxygenase</fullName>
    </submittedName>
</protein>
<dbReference type="Pfam" id="PF01494">
    <property type="entry name" value="FAD_binding_3"/>
    <property type="match status" value="1"/>
</dbReference>
<gene>
    <name evidence="5" type="ORF">JGS22_007240</name>
</gene>
<evidence type="ECO:0000313" key="5">
    <source>
        <dbReference type="EMBL" id="MBU7597431.1"/>
    </source>
</evidence>
<dbReference type="PANTHER" id="PTHR13789">
    <property type="entry name" value="MONOOXYGENASE"/>
    <property type="match status" value="1"/>
</dbReference>
<feature type="domain" description="FAD-binding" evidence="4">
    <location>
        <begin position="293"/>
        <end position="357"/>
    </location>
</feature>
<keyword evidence="1" id="KW-0560">Oxidoreductase</keyword>
<dbReference type="EMBL" id="JAELVF020000001">
    <property type="protein sequence ID" value="MBU7597431.1"/>
    <property type="molecule type" value="Genomic_DNA"/>
</dbReference>
<dbReference type="Proteomes" id="UP000694501">
    <property type="component" value="Unassembled WGS sequence"/>
</dbReference>
<dbReference type="Gene3D" id="3.50.50.60">
    <property type="entry name" value="FAD/NAD(P)-binding domain"/>
    <property type="match status" value="2"/>
</dbReference>
<sequence>MQGSRVAVIGGSIAGCAATLAAVRAGAESVTVYERAGGELRDRGVGISLHDDRYRELHEAGYVTPEMPYKQLDRRVWTVRDGDAELGRGLATQPFPFRAYNWGSLWQELRRRVPEGVDYRSRAAVASVSQDPDGVTVRLAGGGEERHDAVVGADGYRSVVREAMFPHLTPLYAGYVGWRGAGSDVGGSWPDDGEARTVVFPGGHCVIYRILTADGGSRVNWVLYTAPPEELAEELNLDEPTSLAPGRLSSQLTTHLRQLVAKHFPPYWAESILGTPPDSTILQPIYDLEVPGYAQGRLCLAGDAATVARPHIGGGSVKALQDAAALESAWREATGWDAAMAAYDHGRTEIGTAMVAQARRLGRAQVEETPEWAALDEEQFQSWWQKQNRTPDGRSGFGGHALRRG</sequence>
<keyword evidence="6" id="KW-1185">Reference proteome</keyword>
<accession>A0A949JCP0</accession>
<dbReference type="PANTHER" id="PTHR13789:SF309">
    <property type="entry name" value="PUTATIVE (AFU_ORTHOLOGUE AFUA_6G14510)-RELATED"/>
    <property type="match status" value="1"/>
</dbReference>
<proteinExistence type="predicted"/>
<dbReference type="AlphaFoldDB" id="A0A949JCP0"/>
<dbReference type="SUPFAM" id="SSF54373">
    <property type="entry name" value="FAD-linked reductases, C-terminal domain"/>
    <property type="match status" value="1"/>
</dbReference>
<dbReference type="GO" id="GO:0071949">
    <property type="term" value="F:FAD binding"/>
    <property type="evidence" value="ECO:0007669"/>
    <property type="project" value="InterPro"/>
</dbReference>
<evidence type="ECO:0000256" key="3">
    <source>
        <dbReference type="SAM" id="MobiDB-lite"/>
    </source>
</evidence>
<dbReference type="InterPro" id="IPR036188">
    <property type="entry name" value="FAD/NAD-bd_sf"/>
</dbReference>
<dbReference type="SUPFAM" id="SSF51905">
    <property type="entry name" value="FAD/NAD(P)-binding domain"/>
    <property type="match status" value="1"/>
</dbReference>
<reference evidence="5" key="1">
    <citation type="submission" date="2021-06" db="EMBL/GenBank/DDBJ databases">
        <title>Sequencing of actinobacteria type strains.</title>
        <authorList>
            <person name="Nguyen G.-S."/>
            <person name="Wentzel A."/>
        </authorList>
    </citation>
    <scope>NUCLEOTIDE SEQUENCE</scope>
    <source>
        <strain evidence="5">P38-E01</strain>
    </source>
</reference>
<evidence type="ECO:0000313" key="6">
    <source>
        <dbReference type="Proteomes" id="UP000694501"/>
    </source>
</evidence>
<dbReference type="InterPro" id="IPR002938">
    <property type="entry name" value="FAD-bd"/>
</dbReference>
<feature type="region of interest" description="Disordered" evidence="3">
    <location>
        <begin position="385"/>
        <end position="405"/>
    </location>
</feature>
<dbReference type="PROSITE" id="PS51257">
    <property type="entry name" value="PROKAR_LIPOPROTEIN"/>
    <property type="match status" value="1"/>
</dbReference>
<organism evidence="5 6">
    <name type="scientific">Streptomyces tardus</name>
    <dbReference type="NCBI Taxonomy" id="2780544"/>
    <lineage>
        <taxon>Bacteria</taxon>
        <taxon>Bacillati</taxon>
        <taxon>Actinomycetota</taxon>
        <taxon>Actinomycetes</taxon>
        <taxon>Kitasatosporales</taxon>
        <taxon>Streptomycetaceae</taxon>
        <taxon>Streptomyces</taxon>
    </lineage>
</organism>
<name>A0A949JCP0_9ACTN</name>